<dbReference type="EMBL" id="BAZW01000004">
    <property type="protein sequence ID" value="GAO28759.1"/>
    <property type="molecule type" value="Genomic_DNA"/>
</dbReference>
<dbReference type="AlphaFoldDB" id="A0A0E9LU24"/>
<proteinExistence type="predicted"/>
<dbReference type="Proteomes" id="UP000032900">
    <property type="component" value="Unassembled WGS sequence"/>
</dbReference>
<dbReference type="OrthoDB" id="9896351at2"/>
<keyword evidence="2" id="KW-1185">Reference proteome</keyword>
<dbReference type="RefSeq" id="WP_062122483.1">
    <property type="nucleotide sequence ID" value="NZ_BAZW01000004.1"/>
</dbReference>
<name>A0A0E9LU24_9BACT</name>
<dbReference type="STRING" id="1236989.JCM15548_1884"/>
<accession>A0A0E9LU24</accession>
<protein>
    <submittedName>
        <fullName evidence="1">Uncharacterized protein</fullName>
    </submittedName>
</protein>
<organism evidence="1 2">
    <name type="scientific">Geofilum rubicundum JCM 15548</name>
    <dbReference type="NCBI Taxonomy" id="1236989"/>
    <lineage>
        <taxon>Bacteria</taxon>
        <taxon>Pseudomonadati</taxon>
        <taxon>Bacteroidota</taxon>
        <taxon>Bacteroidia</taxon>
        <taxon>Marinilabiliales</taxon>
        <taxon>Marinilabiliaceae</taxon>
        <taxon>Geofilum</taxon>
    </lineage>
</organism>
<evidence type="ECO:0000313" key="2">
    <source>
        <dbReference type="Proteomes" id="UP000032900"/>
    </source>
</evidence>
<gene>
    <name evidence="1" type="ORF">JCM15548_1884</name>
</gene>
<reference evidence="1 2" key="1">
    <citation type="journal article" date="2015" name="Microbes Environ.">
        <title>Distribution and evolution of nitrogen fixation genes in the phylum bacteroidetes.</title>
        <authorList>
            <person name="Inoue J."/>
            <person name="Oshima K."/>
            <person name="Suda W."/>
            <person name="Sakamoto M."/>
            <person name="Iino T."/>
            <person name="Noda S."/>
            <person name="Hongoh Y."/>
            <person name="Hattori M."/>
            <person name="Ohkuma M."/>
        </authorList>
    </citation>
    <scope>NUCLEOTIDE SEQUENCE [LARGE SCALE GENOMIC DNA]</scope>
    <source>
        <strain evidence="1">JCM 15548</strain>
    </source>
</reference>
<evidence type="ECO:0000313" key="1">
    <source>
        <dbReference type="EMBL" id="GAO28759.1"/>
    </source>
</evidence>
<sequence>MRNRPDFNYLTILGLSLTVVIAMQKGDSCQDSVRIKLSDADGHHVCFLSVDAVRDAFMAVSNEKSSFVFGQHSSTFVALSTPINVWVDGKGLNFTGLTCRGHIIPVEQKTREHISDLHDLLSLSLFHGIKLKGSNIGEDSRIAFYDSSVRWSAPVRAGPCSFI</sequence>
<comment type="caution">
    <text evidence="1">The sequence shown here is derived from an EMBL/GenBank/DDBJ whole genome shotgun (WGS) entry which is preliminary data.</text>
</comment>